<dbReference type="EMBL" id="JACCBE010000001">
    <property type="protein sequence ID" value="NYD58963.1"/>
    <property type="molecule type" value="Genomic_DNA"/>
</dbReference>
<name>A0A7Y9F3I6_9ACTN</name>
<gene>
    <name evidence="4" type="ORF">BKA08_003201</name>
</gene>
<dbReference type="PANTHER" id="PTHR37313:SF1">
    <property type="entry name" value="UPF0749 PROTEIN RV1823"/>
    <property type="match status" value="1"/>
</dbReference>
<dbReference type="InterPro" id="IPR010273">
    <property type="entry name" value="DUF881"/>
</dbReference>
<sequence length="303" mass="32363">MPDERGASETAGSSGSAEATEARDALPPRVTMPLLTLITQQSMDEDYLHVAERRGRGQLPSSRSRPHRTAAVVVAAFGVLVTTAAVQTAQDADVDRAGRATLVERINDRRATVSDLQDRIVELREQNELATANVARLTETAVEAQSRLRRLQANTGYLAVQGEGVRITLENPAVGDNLIRDIDLQKAANALWLAGAEAVAVNGQRLTALSAIRNSGVVVNVNSMPIAPPYVVTAIGDSRSLLARFQESASGSALINVAQALGFGYTQETLTSVRLPAARRRTLLSAEPLTADEPRAENEEGPR</sequence>
<comment type="caution">
    <text evidence="4">The sequence shown here is derived from an EMBL/GenBank/DDBJ whole genome shotgun (WGS) entry which is preliminary data.</text>
</comment>
<keyword evidence="2" id="KW-0175">Coiled coil</keyword>
<evidence type="ECO:0000313" key="5">
    <source>
        <dbReference type="Proteomes" id="UP000516957"/>
    </source>
</evidence>
<dbReference type="AlphaFoldDB" id="A0A7Y9F3I6"/>
<dbReference type="Proteomes" id="UP000516957">
    <property type="component" value="Unassembled WGS sequence"/>
</dbReference>
<accession>A0A7Y9F3I6</accession>
<feature type="compositionally biased region" description="Basic and acidic residues" evidence="3">
    <location>
        <begin position="292"/>
        <end position="303"/>
    </location>
</feature>
<evidence type="ECO:0000313" key="4">
    <source>
        <dbReference type="EMBL" id="NYD58963.1"/>
    </source>
</evidence>
<dbReference type="GO" id="GO:0005886">
    <property type="term" value="C:plasma membrane"/>
    <property type="evidence" value="ECO:0007669"/>
    <property type="project" value="TreeGrafter"/>
</dbReference>
<dbReference type="Pfam" id="PF05949">
    <property type="entry name" value="DUF881"/>
    <property type="match status" value="1"/>
</dbReference>
<feature type="compositionally biased region" description="Low complexity" evidence="3">
    <location>
        <begin position="8"/>
        <end position="19"/>
    </location>
</feature>
<dbReference type="PANTHER" id="PTHR37313">
    <property type="entry name" value="UPF0749 PROTEIN RV1825"/>
    <property type="match status" value="1"/>
</dbReference>
<dbReference type="RefSeq" id="WP_179616490.1">
    <property type="nucleotide sequence ID" value="NZ_CP059163.1"/>
</dbReference>
<evidence type="ECO:0000256" key="1">
    <source>
        <dbReference type="ARBA" id="ARBA00009108"/>
    </source>
</evidence>
<evidence type="ECO:0000256" key="3">
    <source>
        <dbReference type="SAM" id="MobiDB-lite"/>
    </source>
</evidence>
<comment type="similarity">
    <text evidence="1">Belongs to the UPF0749 family.</text>
</comment>
<organism evidence="4 5">
    <name type="scientific">Nocardioides marinisabuli</name>
    <dbReference type="NCBI Taxonomy" id="419476"/>
    <lineage>
        <taxon>Bacteria</taxon>
        <taxon>Bacillati</taxon>
        <taxon>Actinomycetota</taxon>
        <taxon>Actinomycetes</taxon>
        <taxon>Propionibacteriales</taxon>
        <taxon>Nocardioidaceae</taxon>
        <taxon>Nocardioides</taxon>
    </lineage>
</organism>
<proteinExistence type="inferred from homology"/>
<dbReference type="Gene3D" id="3.30.70.1880">
    <property type="entry name" value="Protein of unknown function DUF881"/>
    <property type="match status" value="1"/>
</dbReference>
<feature type="region of interest" description="Disordered" evidence="3">
    <location>
        <begin position="1"/>
        <end position="28"/>
    </location>
</feature>
<feature type="coiled-coil region" evidence="2">
    <location>
        <begin position="106"/>
        <end position="154"/>
    </location>
</feature>
<reference evidence="4 5" key="1">
    <citation type="submission" date="2020-07" db="EMBL/GenBank/DDBJ databases">
        <title>Sequencing the genomes of 1000 actinobacteria strains.</title>
        <authorList>
            <person name="Klenk H.-P."/>
        </authorList>
    </citation>
    <scope>NUCLEOTIDE SEQUENCE [LARGE SCALE GENOMIC DNA]</scope>
    <source>
        <strain evidence="4 5">DSM 18965</strain>
    </source>
</reference>
<keyword evidence="5" id="KW-1185">Reference proteome</keyword>
<protein>
    <submittedName>
        <fullName evidence="4">Uncharacterized protein YlxW (UPF0749 family)</fullName>
    </submittedName>
</protein>
<feature type="region of interest" description="Disordered" evidence="3">
    <location>
        <begin position="284"/>
        <end position="303"/>
    </location>
</feature>
<evidence type="ECO:0000256" key="2">
    <source>
        <dbReference type="SAM" id="Coils"/>
    </source>
</evidence>